<proteinExistence type="predicted"/>
<evidence type="ECO:0000256" key="1">
    <source>
        <dbReference type="SAM" id="Phobius"/>
    </source>
</evidence>
<name>A0A396YWJ6_9LEPT</name>
<sequence>MIHSYENNVANESWFGLLSGLKPFDDLILIKSEMIRNFMESYYSHIVGLLSGFFEIAVLLLSAILSSNSEIFYLKSSNRGEDLWILCDFERPKHSFHNVY</sequence>
<evidence type="ECO:0000313" key="3">
    <source>
        <dbReference type="Proteomes" id="UP000265798"/>
    </source>
</evidence>
<reference evidence="3" key="1">
    <citation type="submission" date="2018-05" db="EMBL/GenBank/DDBJ databases">
        <title>Leptospira yasudae sp. nov. and Leptospira stimsonii sp. nov., two pathogenic species of the genus Leptospira isolated from environmental sources.</title>
        <authorList>
            <person name="Casanovas-Massana A."/>
            <person name="Hamond C."/>
            <person name="Santos L.A."/>
            <person name="Hacker K.P."/>
            <person name="Balassiano I."/>
            <person name="Medeiros M.A."/>
            <person name="Reis M.G."/>
            <person name="Ko A.I."/>
            <person name="Wunder E.A."/>
        </authorList>
    </citation>
    <scope>NUCLEOTIDE SEQUENCE [LARGE SCALE GENOMIC DNA]</scope>
    <source>
        <strain evidence="3">Yale</strain>
    </source>
</reference>
<comment type="caution">
    <text evidence="2">The sequence shown here is derived from an EMBL/GenBank/DDBJ whole genome shotgun (WGS) entry which is preliminary data.</text>
</comment>
<gene>
    <name evidence="2" type="ORF">DLM75_19600</name>
</gene>
<keyword evidence="1" id="KW-0472">Membrane</keyword>
<keyword evidence="1" id="KW-1133">Transmembrane helix</keyword>
<keyword evidence="1" id="KW-0812">Transmembrane</keyword>
<protein>
    <submittedName>
        <fullName evidence="2">Uncharacterized protein</fullName>
    </submittedName>
</protein>
<dbReference type="EMBL" id="QHCT01000007">
    <property type="protein sequence ID" value="RHX85734.1"/>
    <property type="molecule type" value="Genomic_DNA"/>
</dbReference>
<accession>A0A396YWJ6</accession>
<dbReference type="Proteomes" id="UP000265798">
    <property type="component" value="Unassembled WGS sequence"/>
</dbReference>
<organism evidence="2 3">
    <name type="scientific">Leptospira stimsonii</name>
    <dbReference type="NCBI Taxonomy" id="2202203"/>
    <lineage>
        <taxon>Bacteria</taxon>
        <taxon>Pseudomonadati</taxon>
        <taxon>Spirochaetota</taxon>
        <taxon>Spirochaetia</taxon>
        <taxon>Leptospirales</taxon>
        <taxon>Leptospiraceae</taxon>
        <taxon>Leptospira</taxon>
    </lineage>
</organism>
<evidence type="ECO:0000313" key="2">
    <source>
        <dbReference type="EMBL" id="RHX85734.1"/>
    </source>
</evidence>
<dbReference type="AlphaFoldDB" id="A0A396YWJ6"/>
<feature type="transmembrane region" description="Helical" evidence="1">
    <location>
        <begin position="42"/>
        <end position="65"/>
    </location>
</feature>